<evidence type="ECO:0000313" key="2">
    <source>
        <dbReference type="EMBL" id="AHI58321.1"/>
    </source>
</evidence>
<dbReference type="HOGENOM" id="CLU_3103997_0_0_14"/>
<keyword evidence="1" id="KW-0472">Membrane</keyword>
<keyword evidence="3" id="KW-1185">Reference proteome</keyword>
<dbReference type="AlphaFoldDB" id="W6AMU7"/>
<reference evidence="2 3" key="1">
    <citation type="submission" date="2013-09" db="EMBL/GenBank/DDBJ databases">
        <title>Complete genome sequence of Spiroplasma mirum suckling mouse cataract agent.</title>
        <authorList>
            <person name="Landry C.A."/>
            <person name="Bastian F.O."/>
            <person name="Thune R.L."/>
        </authorList>
    </citation>
    <scope>NUCLEOTIDE SEQUENCE [LARGE SCALE GENOMIC DNA]</scope>
    <source>
        <strain evidence="2 3">SMCA</strain>
    </source>
</reference>
<gene>
    <name evidence="2" type="ORF">P344_04995</name>
</gene>
<proteinExistence type="predicted"/>
<dbReference type="Proteomes" id="UP000019260">
    <property type="component" value="Chromosome"/>
</dbReference>
<keyword evidence="1" id="KW-0812">Transmembrane</keyword>
<keyword evidence="1" id="KW-1133">Transmembrane helix</keyword>
<name>W6AMU7_9MOLU</name>
<protein>
    <submittedName>
        <fullName evidence="2">Uncharacterized protein</fullName>
    </submittedName>
</protein>
<dbReference type="STRING" id="838561.P344_04995"/>
<accession>W6AMU7</accession>
<feature type="transmembrane region" description="Helical" evidence="1">
    <location>
        <begin position="12"/>
        <end position="38"/>
    </location>
</feature>
<evidence type="ECO:0000313" key="3">
    <source>
        <dbReference type="Proteomes" id="UP000019260"/>
    </source>
</evidence>
<evidence type="ECO:0000256" key="1">
    <source>
        <dbReference type="SAM" id="Phobius"/>
    </source>
</evidence>
<dbReference type="EMBL" id="CP006720">
    <property type="protein sequence ID" value="AHI58321.1"/>
    <property type="molecule type" value="Genomic_DNA"/>
</dbReference>
<organism evidence="2 3">
    <name type="scientific">Spiroplasma mirum ATCC 29335</name>
    <dbReference type="NCBI Taxonomy" id="838561"/>
    <lineage>
        <taxon>Bacteria</taxon>
        <taxon>Bacillati</taxon>
        <taxon>Mycoplasmatota</taxon>
        <taxon>Mollicutes</taxon>
        <taxon>Entomoplasmatales</taxon>
        <taxon>Spiroplasmataceae</taxon>
        <taxon>Spiroplasma</taxon>
    </lineage>
</organism>
<dbReference type="KEGG" id="smia:P344_04995"/>
<sequence length="51" mass="5935">METKNLEQSKSHMFAASIFGVTSAIFLFTNTFICVLFLREIIQLKLLTQYF</sequence>